<gene>
    <name evidence="1" type="ORF">KJJ99_04870</name>
</gene>
<sequence length="152" mass="15579">MATRLQLKRGIKANLPTSGMLAGEPMVTTDRGTLHVATDATTKLPVVPAIDDLATLAAVDGAADLLIIHDASEAAGQKEKKLTFNAFKTALNIPEGTADEKVAVVAGGSSGYLWGTDGTDGVLRMNSSMAMTKDVSNGFVTLAVGTVDGGTF</sequence>
<organism evidence="1 2">
    <name type="scientific">Stutzerimonas chloritidismutans</name>
    <name type="common">Pseudomonas chloritidismutans</name>
    <dbReference type="NCBI Taxonomy" id="203192"/>
    <lineage>
        <taxon>Bacteria</taxon>
        <taxon>Pseudomonadati</taxon>
        <taxon>Pseudomonadota</taxon>
        <taxon>Gammaproteobacteria</taxon>
        <taxon>Pseudomonadales</taxon>
        <taxon>Pseudomonadaceae</taxon>
        <taxon>Stutzerimonas</taxon>
    </lineage>
</organism>
<protein>
    <submittedName>
        <fullName evidence="1">Uncharacterized protein</fullName>
    </submittedName>
</protein>
<dbReference type="Proteomes" id="UP000782475">
    <property type="component" value="Unassembled WGS sequence"/>
</dbReference>
<accession>A0ACC5VFC1</accession>
<keyword evidence="2" id="KW-1185">Reference proteome</keyword>
<reference evidence="1 2" key="1">
    <citation type="journal article" date="2021" name="Appl. Microbiol. Biotechnol.">
        <title>Biotechnological applications of marine bacteria in bioremediation of environments polluted with hydrocarbons and plastics.</title>
        <authorList>
            <person name="Muriel-Millan L.F."/>
            <person name="Millan-Lopez S."/>
            <person name="Pardo-Lopez L."/>
        </authorList>
    </citation>
    <scope>NUCLEOTIDE SEQUENCE [LARGE SCALE GENOMIC DNA]</scope>
    <source>
        <strain evidence="1 2">GOM4</strain>
    </source>
</reference>
<evidence type="ECO:0000313" key="1">
    <source>
        <dbReference type="EMBL" id="MBX7271130.1"/>
    </source>
</evidence>
<proteinExistence type="predicted"/>
<evidence type="ECO:0000313" key="2">
    <source>
        <dbReference type="Proteomes" id="UP000782475"/>
    </source>
</evidence>
<dbReference type="EMBL" id="JAHHFP010000011">
    <property type="protein sequence ID" value="MBX7271130.1"/>
    <property type="molecule type" value="Genomic_DNA"/>
</dbReference>
<name>A0ACC5VFC1_STUCH</name>
<comment type="caution">
    <text evidence="1">The sequence shown here is derived from an EMBL/GenBank/DDBJ whole genome shotgun (WGS) entry which is preliminary data.</text>
</comment>